<gene>
    <name evidence="6" type="ORF">C1I92_07145</name>
</gene>
<evidence type="ECO:0000256" key="1">
    <source>
        <dbReference type="ARBA" id="ARBA00023015"/>
    </source>
</evidence>
<feature type="domain" description="HTH lacI-type" evidence="5">
    <location>
        <begin position="7"/>
        <end position="61"/>
    </location>
</feature>
<protein>
    <submittedName>
        <fullName evidence="6">LacI family transcriptional regulator</fullName>
    </submittedName>
</protein>
<dbReference type="CDD" id="cd01392">
    <property type="entry name" value="HTH_LacI"/>
    <property type="match status" value="1"/>
</dbReference>
<dbReference type="Gene3D" id="1.10.260.40">
    <property type="entry name" value="lambda repressor-like DNA-binding domains"/>
    <property type="match status" value="1"/>
</dbReference>
<dbReference type="Pfam" id="PF13377">
    <property type="entry name" value="Peripla_BP_3"/>
    <property type="match status" value="1"/>
</dbReference>
<reference evidence="6 7" key="1">
    <citation type="submission" date="2018-01" db="EMBL/GenBank/DDBJ databases">
        <title>Draft genome sequence of Jiangella sp. GTF31.</title>
        <authorList>
            <person name="Sahin N."/>
            <person name="Ay H."/>
            <person name="Saygin H."/>
        </authorList>
    </citation>
    <scope>NUCLEOTIDE SEQUENCE [LARGE SCALE GENOMIC DNA]</scope>
    <source>
        <strain evidence="6 7">GTF31</strain>
    </source>
</reference>
<dbReference type="SUPFAM" id="SSF47413">
    <property type="entry name" value="lambda repressor-like DNA-binding domains"/>
    <property type="match status" value="1"/>
</dbReference>
<keyword evidence="7" id="KW-1185">Reference proteome</keyword>
<dbReference type="AlphaFoldDB" id="A0A2W2BWL5"/>
<dbReference type="PROSITE" id="PS00356">
    <property type="entry name" value="HTH_LACI_1"/>
    <property type="match status" value="1"/>
</dbReference>
<dbReference type="Pfam" id="PF00356">
    <property type="entry name" value="LacI"/>
    <property type="match status" value="1"/>
</dbReference>
<dbReference type="GO" id="GO:0003700">
    <property type="term" value="F:DNA-binding transcription factor activity"/>
    <property type="evidence" value="ECO:0007669"/>
    <property type="project" value="TreeGrafter"/>
</dbReference>
<dbReference type="GO" id="GO:0000976">
    <property type="term" value="F:transcription cis-regulatory region binding"/>
    <property type="evidence" value="ECO:0007669"/>
    <property type="project" value="TreeGrafter"/>
</dbReference>
<proteinExistence type="predicted"/>
<dbReference type="SMART" id="SM00354">
    <property type="entry name" value="HTH_LACI"/>
    <property type="match status" value="1"/>
</dbReference>
<dbReference type="Proteomes" id="UP000248764">
    <property type="component" value="Unassembled WGS sequence"/>
</dbReference>
<dbReference type="InterPro" id="IPR028082">
    <property type="entry name" value="Peripla_BP_I"/>
</dbReference>
<comment type="caution">
    <text evidence="6">The sequence shown here is derived from an EMBL/GenBank/DDBJ whole genome shotgun (WGS) entry which is preliminary data.</text>
</comment>
<keyword evidence="2" id="KW-0238">DNA-binding</keyword>
<keyword evidence="1" id="KW-0805">Transcription regulation</keyword>
<dbReference type="PANTHER" id="PTHR30146">
    <property type="entry name" value="LACI-RELATED TRANSCRIPTIONAL REPRESSOR"/>
    <property type="match status" value="1"/>
</dbReference>
<dbReference type="EMBL" id="POTW01000012">
    <property type="protein sequence ID" value="PZF84834.1"/>
    <property type="molecule type" value="Genomic_DNA"/>
</dbReference>
<evidence type="ECO:0000256" key="3">
    <source>
        <dbReference type="ARBA" id="ARBA00023163"/>
    </source>
</evidence>
<sequence>MATEENVTLSDVAAVAGVSVSTASRALNGTGRVSVETRERIEVAARRLNFRPNALAQSLALGRSRTVAILTDRASNTFSMPVLIGAAGHLGAQAQAALVCDARLNRRNMAEHIAELRARRIDGVVVVGDGLRGLTRSVTAEFTVPVSYAFTLSDDADDAMFIPDNEAVGRIAAEHLLGLGRTRIAHVTAEDDDLAVRLRADGLLRTLDDAGVRLAGEVLHGAWRENWGRDAAQRLVAEAWDVDAVFCGNDHIARGVESALVAAGRRVPDDVALVGVDNWEGLILDQSTRHLTTIDVGLGAMGAAAAAHVLAGEESPGVHHQPPTLIVGDTSE</sequence>
<dbReference type="InterPro" id="IPR000843">
    <property type="entry name" value="HTH_LacI"/>
</dbReference>
<dbReference type="Gene3D" id="3.40.50.2300">
    <property type="match status" value="2"/>
</dbReference>
<dbReference type="InterPro" id="IPR046335">
    <property type="entry name" value="LacI/GalR-like_sensor"/>
</dbReference>
<evidence type="ECO:0000259" key="5">
    <source>
        <dbReference type="PROSITE" id="PS50932"/>
    </source>
</evidence>
<evidence type="ECO:0000256" key="2">
    <source>
        <dbReference type="ARBA" id="ARBA00023125"/>
    </source>
</evidence>
<dbReference type="SUPFAM" id="SSF53822">
    <property type="entry name" value="Periplasmic binding protein-like I"/>
    <property type="match status" value="1"/>
</dbReference>
<dbReference type="PANTHER" id="PTHR30146:SF109">
    <property type="entry name" value="HTH-TYPE TRANSCRIPTIONAL REGULATOR GALS"/>
    <property type="match status" value="1"/>
</dbReference>
<feature type="region of interest" description="Disordered" evidence="4">
    <location>
        <begin position="313"/>
        <end position="332"/>
    </location>
</feature>
<keyword evidence="3" id="KW-0804">Transcription</keyword>
<evidence type="ECO:0000313" key="7">
    <source>
        <dbReference type="Proteomes" id="UP000248764"/>
    </source>
</evidence>
<dbReference type="PROSITE" id="PS50932">
    <property type="entry name" value="HTH_LACI_2"/>
    <property type="match status" value="1"/>
</dbReference>
<evidence type="ECO:0000256" key="4">
    <source>
        <dbReference type="SAM" id="MobiDB-lite"/>
    </source>
</evidence>
<evidence type="ECO:0000313" key="6">
    <source>
        <dbReference type="EMBL" id="PZF84834.1"/>
    </source>
</evidence>
<dbReference type="RefSeq" id="WP_111253970.1">
    <property type="nucleotide sequence ID" value="NZ_POTW01000012.1"/>
</dbReference>
<accession>A0A2W2BWL5</accession>
<organism evidence="6 7">
    <name type="scientific">Jiangella anatolica</name>
    <dbReference type="NCBI Taxonomy" id="2670374"/>
    <lineage>
        <taxon>Bacteria</taxon>
        <taxon>Bacillati</taxon>
        <taxon>Actinomycetota</taxon>
        <taxon>Actinomycetes</taxon>
        <taxon>Jiangellales</taxon>
        <taxon>Jiangellaceae</taxon>
        <taxon>Jiangella</taxon>
    </lineage>
</organism>
<dbReference type="InterPro" id="IPR010982">
    <property type="entry name" value="Lambda_DNA-bd_dom_sf"/>
</dbReference>
<name>A0A2W2BWL5_9ACTN</name>